<dbReference type="Pfam" id="PF02338">
    <property type="entry name" value="OTU"/>
    <property type="match status" value="1"/>
</dbReference>
<feature type="compositionally biased region" description="Polar residues" evidence="13">
    <location>
        <begin position="908"/>
        <end position="917"/>
    </location>
</feature>
<reference evidence="16 17" key="1">
    <citation type="journal article" date="2018" name="Sci. Rep.">
        <title>Comparative analysis of the Pocillopora damicornis genome highlights role of immune system in coral evolution.</title>
        <authorList>
            <person name="Cunning R."/>
            <person name="Bay R.A."/>
            <person name="Gillette P."/>
            <person name="Baker A.C."/>
            <person name="Traylor-Knowles N."/>
        </authorList>
    </citation>
    <scope>NUCLEOTIDE SEQUENCE [LARGE SCALE GENOMIC DNA]</scope>
    <source>
        <strain evidence="16">RSMAS</strain>
        <tissue evidence="16">Whole animal</tissue>
    </source>
</reference>
<dbReference type="InterPro" id="IPR001680">
    <property type="entry name" value="WD40_rpt"/>
</dbReference>
<dbReference type="SMART" id="SM00547">
    <property type="entry name" value="ZnF_RBZ"/>
    <property type="match status" value="3"/>
</dbReference>
<feature type="domain" description="RanBP2-type" evidence="14">
    <location>
        <begin position="871"/>
        <end position="901"/>
    </location>
</feature>
<evidence type="ECO:0000313" key="16">
    <source>
        <dbReference type="EMBL" id="RMX55726.1"/>
    </source>
</evidence>
<protein>
    <recommendedName>
        <fullName evidence="10">tRNA (34-2'-O)-methyltransferase regulator WDR6</fullName>
    </recommendedName>
</protein>
<dbReference type="OrthoDB" id="6275030at2759"/>
<evidence type="ECO:0000256" key="8">
    <source>
        <dbReference type="ARBA" id="ARBA00022833"/>
    </source>
</evidence>
<keyword evidence="6" id="KW-0677">Repeat</keyword>
<evidence type="ECO:0000256" key="2">
    <source>
        <dbReference type="ARBA" id="ARBA00022490"/>
    </source>
</evidence>
<evidence type="ECO:0000259" key="14">
    <source>
        <dbReference type="PROSITE" id="PS50199"/>
    </source>
</evidence>
<evidence type="ECO:0000259" key="15">
    <source>
        <dbReference type="PROSITE" id="PS50802"/>
    </source>
</evidence>
<dbReference type="SMART" id="SM00320">
    <property type="entry name" value="WD40"/>
    <property type="match status" value="4"/>
</dbReference>
<evidence type="ECO:0000256" key="13">
    <source>
        <dbReference type="SAM" id="MobiDB-lite"/>
    </source>
</evidence>
<dbReference type="GO" id="GO:0008270">
    <property type="term" value="F:zinc ion binding"/>
    <property type="evidence" value="ECO:0007669"/>
    <property type="project" value="UniProtKB-KW"/>
</dbReference>
<gene>
    <name evidence="16" type="ORF">pdam_00016049</name>
</gene>
<dbReference type="PROSITE" id="PS00678">
    <property type="entry name" value="WD_REPEATS_1"/>
    <property type="match status" value="1"/>
</dbReference>
<dbReference type="InterPro" id="IPR001876">
    <property type="entry name" value="Znf_RanBP2"/>
</dbReference>
<dbReference type="SUPFAM" id="SSF50978">
    <property type="entry name" value="WD40 repeat-like"/>
    <property type="match status" value="1"/>
</dbReference>
<evidence type="ECO:0000256" key="9">
    <source>
        <dbReference type="ARBA" id="ARBA00038255"/>
    </source>
</evidence>
<feature type="repeat" description="WD" evidence="11">
    <location>
        <begin position="134"/>
        <end position="168"/>
    </location>
</feature>
<dbReference type="PROSITE" id="PS50199">
    <property type="entry name" value="ZF_RANBP2_2"/>
    <property type="match status" value="3"/>
</dbReference>
<keyword evidence="4" id="KW-0819">tRNA processing</keyword>
<evidence type="ECO:0000256" key="3">
    <source>
        <dbReference type="ARBA" id="ARBA00022574"/>
    </source>
</evidence>
<dbReference type="CDD" id="cd22767">
    <property type="entry name" value="OTU_ZRANB1"/>
    <property type="match status" value="1"/>
</dbReference>
<dbReference type="InterPro" id="IPR051973">
    <property type="entry name" value="tRNA_Anticodon_Mtase-Reg"/>
</dbReference>
<evidence type="ECO:0000256" key="5">
    <source>
        <dbReference type="ARBA" id="ARBA00022723"/>
    </source>
</evidence>
<evidence type="ECO:0000256" key="10">
    <source>
        <dbReference type="ARBA" id="ARBA00040154"/>
    </source>
</evidence>
<dbReference type="PROSITE" id="PS50802">
    <property type="entry name" value="OTU"/>
    <property type="match status" value="1"/>
</dbReference>
<evidence type="ECO:0000256" key="11">
    <source>
        <dbReference type="PROSITE-ProRule" id="PRU00221"/>
    </source>
</evidence>
<dbReference type="InterPro" id="IPR015943">
    <property type="entry name" value="WD40/YVTN_repeat-like_dom_sf"/>
</dbReference>
<feature type="domain" description="OTU" evidence="15">
    <location>
        <begin position="1227"/>
        <end position="1385"/>
    </location>
</feature>
<dbReference type="GO" id="GO:0005737">
    <property type="term" value="C:cytoplasm"/>
    <property type="evidence" value="ECO:0007669"/>
    <property type="project" value="UniProtKB-SubCell"/>
</dbReference>
<evidence type="ECO:0000256" key="1">
    <source>
        <dbReference type="ARBA" id="ARBA00004496"/>
    </source>
</evidence>
<comment type="subcellular location">
    <subcellularLocation>
        <location evidence="1">Cytoplasm</location>
    </subcellularLocation>
</comment>
<dbReference type="Gene3D" id="1.25.40.560">
    <property type="match status" value="1"/>
</dbReference>
<dbReference type="InterPro" id="IPR019775">
    <property type="entry name" value="WD40_repeat_CS"/>
</dbReference>
<evidence type="ECO:0000313" key="17">
    <source>
        <dbReference type="Proteomes" id="UP000275408"/>
    </source>
</evidence>
<evidence type="ECO:0000256" key="7">
    <source>
        <dbReference type="ARBA" id="ARBA00022771"/>
    </source>
</evidence>
<feature type="domain" description="RanBP2-type" evidence="14">
    <location>
        <begin position="789"/>
        <end position="820"/>
    </location>
</feature>
<feature type="region of interest" description="Disordered" evidence="13">
    <location>
        <begin position="989"/>
        <end position="1015"/>
    </location>
</feature>
<dbReference type="Proteomes" id="UP000275408">
    <property type="component" value="Unassembled WGS sequence"/>
</dbReference>
<dbReference type="PROSITE" id="PS01358">
    <property type="entry name" value="ZF_RANBP2_1"/>
    <property type="match status" value="3"/>
</dbReference>
<proteinExistence type="inferred from homology"/>
<keyword evidence="5" id="KW-0479">Metal-binding</keyword>
<comment type="similarity">
    <text evidence="9">Belongs to the WD repeat WDR6 family.</text>
</comment>
<dbReference type="GO" id="GO:0030488">
    <property type="term" value="P:tRNA methylation"/>
    <property type="evidence" value="ECO:0007669"/>
    <property type="project" value="TreeGrafter"/>
</dbReference>
<dbReference type="PANTHER" id="PTHR14344:SF3">
    <property type="entry name" value="WD REPEAT-CONTAINING PROTEIN 6"/>
    <property type="match status" value="1"/>
</dbReference>
<feature type="compositionally biased region" description="Low complexity" evidence="13">
    <location>
        <begin position="920"/>
        <end position="931"/>
    </location>
</feature>
<dbReference type="PROSITE" id="PS50082">
    <property type="entry name" value="WD_REPEATS_2"/>
    <property type="match status" value="1"/>
</dbReference>
<dbReference type="InterPro" id="IPR036322">
    <property type="entry name" value="WD40_repeat_dom_sf"/>
</dbReference>
<dbReference type="Pfam" id="PF00400">
    <property type="entry name" value="WD40"/>
    <property type="match status" value="2"/>
</dbReference>
<comment type="caution">
    <text evidence="16">The sequence shown here is derived from an EMBL/GenBank/DDBJ whole genome shotgun (WGS) entry which is preliminary data.</text>
</comment>
<dbReference type="STRING" id="46731.A0A3M6UPY5"/>
<dbReference type="InterPro" id="IPR003323">
    <property type="entry name" value="OTU_dom"/>
</dbReference>
<sequence length="1482" mass="165553">MAIASNWTWEKKYLTSPVTSLEFVGSDLVLSGNGPLLGVYSAAKGVLLIEKCLLQGSRIHGIRGEKTFGNLVLIFGQKVIRVIKLQENPSNSSVRVEAASDIVAFPDLIWVAHWLYQDKPVVMSHVPSSTGRNIWSLAVNQNENLIATGGGDGSIRLWPLSSPDHNSNAILREARLPSIEATANNQMNTRKTKKEDYPRFVSLLDQFNLLIMTNEGVSPLLTLLGTPGWWDERKSWEPPGQPTTKCCIGPVHSLPLLHGKAGVSHLCLYNNTMYSAGRDGVYRQLRIQNNTLEVIDTKKVYKGLDWVERLLFMDNGDLLIAGFHAAYFVLWSVQHNELLWRVMCGGAHRVWDLFLQQSDSSVCGGVLAFIKDSTIYTHKMTFPCELKKAMLKSGFHGREVTCICHVDSIVGQQGDISDVFVTGSEDTNIQLMIYYKGGKFLKKLTFRTNREHCDLTNVEDSIMTNTMNSEKETRTAGDSLVENKLETVDNNEGEKQVLDGHVSVEKNDTSQPRMAALSLESCVTTDIYVSSRGSWKEGVLEDCVTDCNVSESVTVANKQQTEETNVIVDTGPSAQNQDSVNFGQEVLHEAISNDLISIGSEMPGQISVTDQNGEELNATLVGQSDFSCLPLVPVFLGLPTHVFHAHQSGVNAISLVKNDGQYLLVSGGDDAALYAAEFNLKQNKNDVTKVHVTREVSEPSAHTSSVTGVKALKDGFAISSSVDQRIVLWEIVDTGQGSSVFHQRASEIMDVADVQDLEVWGERDGLLVAAVCGVGLQTFDLIIFIMPKKEESLKWACKYCTYFNWPCSVKCTLCRAPRPPRVITQEASRTTNVSEDIYEAASSDRIISTDPIICSSSDNKSLSPRLTEQTEDNSKWTCACCTYENWPRSLHCVMCRASKQKSGKNGRYTESGNGNRDASSKSVSPKSPRSVGNNGRLDSKTINNDKNRALLKIHKWTCPQCTYENWPKTTKCVLCKCLKPAKIKQEEVAKNTLLDNNPKRPSTSKKRSPTSSVSEATLEIQPSSQIGETIIYDIPASDDVNDNEEVLQIRNCLKDSDWLWLSACIGVVEGDTASVESYLNSGNDLSRQLTREDCLVLNRPGVFEVGHTLVHLAFKFKREELMTILLTPEVTSHHLRRVPCIACPELAADIRKQMGHTMRQRKGDWRCYFFTDQVTFVLPAEVQDFPGRVQRQVFDDILDREVQRVLEMESPVINWSEEITEQLGSRIYPLWNRSAGDCLLDSVLQASYGVFDRDNTLRRALYDSLTEGGSRFFSRYKEWESMQAETLQYSLDEDQWEQDWASILSLAGQPGTSLEQSHVFALAHILRRPVIIYGVKYVKSFRGEVLGLARFQGVYLPVLWEQTFCWKNPLVLGYTRGHFSALVAMETDNSNELGAGANVDSIDSVHVTYLPLVDYEGKLLPVHFLSAEERGSEERLLHEWLDCCVTEGGVLVAKQKLTPRPALVNQLIDDWLDRYRKLNKTK</sequence>
<keyword evidence="17" id="KW-1185">Reference proteome</keyword>
<keyword evidence="3 11" id="KW-0853">WD repeat</keyword>
<evidence type="ECO:0000256" key="12">
    <source>
        <dbReference type="PROSITE-ProRule" id="PRU00322"/>
    </source>
</evidence>
<evidence type="ECO:0000256" key="4">
    <source>
        <dbReference type="ARBA" id="ARBA00022694"/>
    </source>
</evidence>
<organism evidence="16 17">
    <name type="scientific">Pocillopora damicornis</name>
    <name type="common">Cauliflower coral</name>
    <name type="synonym">Millepora damicornis</name>
    <dbReference type="NCBI Taxonomy" id="46731"/>
    <lineage>
        <taxon>Eukaryota</taxon>
        <taxon>Metazoa</taxon>
        <taxon>Cnidaria</taxon>
        <taxon>Anthozoa</taxon>
        <taxon>Hexacorallia</taxon>
        <taxon>Scleractinia</taxon>
        <taxon>Astrocoeniina</taxon>
        <taxon>Pocilloporidae</taxon>
        <taxon>Pocillopora</taxon>
    </lineage>
</organism>
<dbReference type="InterPro" id="IPR049768">
    <property type="entry name" value="ZRANB1_OTU"/>
</dbReference>
<dbReference type="Gene3D" id="4.10.1060.10">
    <property type="entry name" value="Zinc finger, RanBP2-type"/>
    <property type="match status" value="3"/>
</dbReference>
<dbReference type="PROSITE" id="PS50294">
    <property type="entry name" value="WD_REPEATS_REGION"/>
    <property type="match status" value="1"/>
</dbReference>
<name>A0A3M6UPY5_POCDA</name>
<dbReference type="Pfam" id="PF18418">
    <property type="entry name" value="AnkUBD"/>
    <property type="match status" value="1"/>
</dbReference>
<dbReference type="Gene3D" id="2.130.10.10">
    <property type="entry name" value="YVTN repeat-like/Quinoprotein amine dehydrogenase"/>
    <property type="match status" value="3"/>
</dbReference>
<evidence type="ECO:0000256" key="6">
    <source>
        <dbReference type="ARBA" id="ARBA00022737"/>
    </source>
</evidence>
<accession>A0A3M6UPY5</accession>
<feature type="domain" description="RanBP2-type" evidence="14">
    <location>
        <begin position="952"/>
        <end position="981"/>
    </location>
</feature>
<feature type="region of interest" description="Disordered" evidence="13">
    <location>
        <begin position="902"/>
        <end position="943"/>
    </location>
</feature>
<dbReference type="PANTHER" id="PTHR14344">
    <property type="entry name" value="WD REPEAT PROTEIN"/>
    <property type="match status" value="1"/>
</dbReference>
<keyword evidence="7 12" id="KW-0863">Zinc-finger</keyword>
<dbReference type="EMBL" id="RCHS01001016">
    <property type="protein sequence ID" value="RMX55726.1"/>
    <property type="molecule type" value="Genomic_DNA"/>
</dbReference>
<dbReference type="InterPro" id="IPR041294">
    <property type="entry name" value="AnkUBD"/>
</dbReference>
<keyword evidence="8" id="KW-0862">Zinc</keyword>
<keyword evidence="2" id="KW-0963">Cytoplasm</keyword>